<reference evidence="1" key="2">
    <citation type="submission" date="2023-05" db="EMBL/GenBank/DDBJ databases">
        <authorList>
            <consortium name="Lawrence Berkeley National Laboratory"/>
            <person name="Steindorff A."/>
            <person name="Hensen N."/>
            <person name="Bonometti L."/>
            <person name="Westerberg I."/>
            <person name="Brannstrom I.O."/>
            <person name="Guillou S."/>
            <person name="Cros-Aarteil S."/>
            <person name="Calhoun S."/>
            <person name="Haridas S."/>
            <person name="Kuo A."/>
            <person name="Mondo S."/>
            <person name="Pangilinan J."/>
            <person name="Riley R."/>
            <person name="Labutti K."/>
            <person name="Andreopoulos B."/>
            <person name="Lipzen A."/>
            <person name="Chen C."/>
            <person name="Yanf M."/>
            <person name="Daum C."/>
            <person name="Ng V."/>
            <person name="Clum A."/>
            <person name="Ohm R."/>
            <person name="Martin F."/>
            <person name="Silar P."/>
            <person name="Natvig D."/>
            <person name="Lalanne C."/>
            <person name="Gautier V."/>
            <person name="Ament-Velasquez S.L."/>
            <person name="Kruys A."/>
            <person name="Hutchinson M.I."/>
            <person name="Powell A.J."/>
            <person name="Barry K."/>
            <person name="Miller A.N."/>
            <person name="Grigoriev I.V."/>
            <person name="Debuchy R."/>
            <person name="Gladieux P."/>
            <person name="Thoren M.H."/>
            <person name="Johannesson H."/>
        </authorList>
    </citation>
    <scope>NUCLEOTIDE SEQUENCE</scope>
    <source>
        <strain evidence="1">CBS 990.96</strain>
    </source>
</reference>
<dbReference type="Proteomes" id="UP001301958">
    <property type="component" value="Unassembled WGS sequence"/>
</dbReference>
<keyword evidence="2" id="KW-1185">Reference proteome</keyword>
<comment type="caution">
    <text evidence="1">The sequence shown here is derived from an EMBL/GenBank/DDBJ whole genome shotgun (WGS) entry which is preliminary data.</text>
</comment>
<organism evidence="1 2">
    <name type="scientific">Podospora fimiseda</name>
    <dbReference type="NCBI Taxonomy" id="252190"/>
    <lineage>
        <taxon>Eukaryota</taxon>
        <taxon>Fungi</taxon>
        <taxon>Dikarya</taxon>
        <taxon>Ascomycota</taxon>
        <taxon>Pezizomycotina</taxon>
        <taxon>Sordariomycetes</taxon>
        <taxon>Sordariomycetidae</taxon>
        <taxon>Sordariales</taxon>
        <taxon>Podosporaceae</taxon>
        <taxon>Podospora</taxon>
    </lineage>
</organism>
<dbReference type="GO" id="GO:0003676">
    <property type="term" value="F:nucleic acid binding"/>
    <property type="evidence" value="ECO:0007669"/>
    <property type="project" value="InterPro"/>
</dbReference>
<reference evidence="1" key="1">
    <citation type="journal article" date="2023" name="Mol. Phylogenet. Evol.">
        <title>Genome-scale phylogeny and comparative genomics of the fungal order Sordariales.</title>
        <authorList>
            <person name="Hensen N."/>
            <person name="Bonometti L."/>
            <person name="Westerberg I."/>
            <person name="Brannstrom I.O."/>
            <person name="Guillou S."/>
            <person name="Cros-Aarteil S."/>
            <person name="Calhoun S."/>
            <person name="Haridas S."/>
            <person name="Kuo A."/>
            <person name="Mondo S."/>
            <person name="Pangilinan J."/>
            <person name="Riley R."/>
            <person name="LaButti K."/>
            <person name="Andreopoulos B."/>
            <person name="Lipzen A."/>
            <person name="Chen C."/>
            <person name="Yan M."/>
            <person name="Daum C."/>
            <person name="Ng V."/>
            <person name="Clum A."/>
            <person name="Steindorff A."/>
            <person name="Ohm R.A."/>
            <person name="Martin F."/>
            <person name="Silar P."/>
            <person name="Natvig D.O."/>
            <person name="Lalanne C."/>
            <person name="Gautier V."/>
            <person name="Ament-Velasquez S.L."/>
            <person name="Kruys A."/>
            <person name="Hutchinson M.I."/>
            <person name="Powell A.J."/>
            <person name="Barry K."/>
            <person name="Miller A.N."/>
            <person name="Grigoriev I.V."/>
            <person name="Debuchy R."/>
            <person name="Gladieux P."/>
            <person name="Hiltunen Thoren M."/>
            <person name="Johannesson H."/>
        </authorList>
    </citation>
    <scope>NUCLEOTIDE SEQUENCE</scope>
    <source>
        <strain evidence="1">CBS 990.96</strain>
    </source>
</reference>
<dbReference type="PANTHER" id="PTHR43040:SF1">
    <property type="entry name" value="RIBONUCLEASE D"/>
    <property type="match status" value="1"/>
</dbReference>
<name>A0AAN7BMZ8_9PEZI</name>
<protein>
    <submittedName>
        <fullName evidence="1">Uncharacterized protein</fullName>
    </submittedName>
</protein>
<dbReference type="InterPro" id="IPR036397">
    <property type="entry name" value="RNaseH_sf"/>
</dbReference>
<dbReference type="AlphaFoldDB" id="A0AAN7BMZ8"/>
<dbReference type="PANTHER" id="PTHR43040">
    <property type="entry name" value="RIBONUCLEASE D"/>
    <property type="match status" value="1"/>
</dbReference>
<gene>
    <name evidence="1" type="ORF">QBC38DRAFT_456739</name>
</gene>
<sequence length="95" mass="11181">MHHHFGVKLHGVVDVQLIHNATLRKDLRWRLWSLDAVITTSELLSDSERHTWTQTKHNGTKLYQPHKGGSYEVFNQRPMSQEIIDYCVNYVKLLI</sequence>
<proteinExistence type="predicted"/>
<accession>A0AAN7BMZ8</accession>
<evidence type="ECO:0000313" key="1">
    <source>
        <dbReference type="EMBL" id="KAK4225953.1"/>
    </source>
</evidence>
<dbReference type="Gene3D" id="3.30.420.10">
    <property type="entry name" value="Ribonuclease H-like superfamily/Ribonuclease H"/>
    <property type="match status" value="1"/>
</dbReference>
<evidence type="ECO:0000313" key="2">
    <source>
        <dbReference type="Proteomes" id="UP001301958"/>
    </source>
</evidence>
<dbReference type="EMBL" id="MU865356">
    <property type="protein sequence ID" value="KAK4225953.1"/>
    <property type="molecule type" value="Genomic_DNA"/>
</dbReference>